<protein>
    <submittedName>
        <fullName evidence="1">Uncharacterized protein</fullName>
    </submittedName>
</protein>
<evidence type="ECO:0000313" key="2">
    <source>
        <dbReference type="Proteomes" id="UP000688137"/>
    </source>
</evidence>
<name>A0A8S1MQU4_PARPR</name>
<dbReference type="AlphaFoldDB" id="A0A8S1MQU4"/>
<organism evidence="1 2">
    <name type="scientific">Paramecium primaurelia</name>
    <dbReference type="NCBI Taxonomy" id="5886"/>
    <lineage>
        <taxon>Eukaryota</taxon>
        <taxon>Sar</taxon>
        <taxon>Alveolata</taxon>
        <taxon>Ciliophora</taxon>
        <taxon>Intramacronucleata</taxon>
        <taxon>Oligohymenophorea</taxon>
        <taxon>Peniculida</taxon>
        <taxon>Parameciidae</taxon>
        <taxon>Paramecium</taxon>
    </lineage>
</organism>
<evidence type="ECO:0000313" key="1">
    <source>
        <dbReference type="EMBL" id="CAD8077244.1"/>
    </source>
</evidence>
<dbReference type="Proteomes" id="UP000688137">
    <property type="component" value="Unassembled WGS sequence"/>
</dbReference>
<comment type="caution">
    <text evidence="1">The sequence shown here is derived from an EMBL/GenBank/DDBJ whole genome shotgun (WGS) entry which is preliminary data.</text>
</comment>
<accession>A0A8S1MQU4</accession>
<keyword evidence="2" id="KW-1185">Reference proteome</keyword>
<reference evidence="1" key="1">
    <citation type="submission" date="2021-01" db="EMBL/GenBank/DDBJ databases">
        <authorList>
            <consortium name="Genoscope - CEA"/>
            <person name="William W."/>
        </authorList>
    </citation>
    <scope>NUCLEOTIDE SEQUENCE</scope>
</reference>
<dbReference type="OMA" id="ATDCPNQ"/>
<gene>
    <name evidence="1" type="ORF">PPRIM_AZ9-3.1.T0580016</name>
</gene>
<sequence>MSKKMRLNQICSLTGDQLNHLLSSPSEEKTRKTLKKVTFDNYALYLQFRATDCPNQVNSTLQQHHFKRSNSANTQP</sequence>
<dbReference type="EMBL" id="CAJJDM010000059">
    <property type="protein sequence ID" value="CAD8077244.1"/>
    <property type="molecule type" value="Genomic_DNA"/>
</dbReference>
<proteinExistence type="predicted"/>